<dbReference type="InterPro" id="IPR050367">
    <property type="entry name" value="APC_superfamily"/>
</dbReference>
<feature type="transmembrane region" description="Helical" evidence="6">
    <location>
        <begin position="412"/>
        <end position="431"/>
    </location>
</feature>
<dbReference type="PANTHER" id="PTHR42770">
    <property type="entry name" value="AMINO ACID TRANSPORTER-RELATED"/>
    <property type="match status" value="1"/>
</dbReference>
<dbReference type="OrthoDB" id="9804700at2"/>
<gene>
    <name evidence="7" type="ORF">EV696_12014</name>
</gene>
<feature type="transmembrane region" description="Helical" evidence="6">
    <location>
        <begin position="141"/>
        <end position="161"/>
    </location>
</feature>
<feature type="transmembrane region" description="Helical" evidence="6">
    <location>
        <begin position="97"/>
        <end position="121"/>
    </location>
</feature>
<keyword evidence="3 6" id="KW-0812">Transmembrane</keyword>
<keyword evidence="5 6" id="KW-0472">Membrane</keyword>
<reference evidence="7 8" key="1">
    <citation type="submission" date="2019-03" db="EMBL/GenBank/DDBJ databases">
        <title>Genomic Encyclopedia of Type Strains, Phase IV (KMG-IV): sequencing the most valuable type-strain genomes for metagenomic binning, comparative biology and taxonomic classification.</title>
        <authorList>
            <person name="Goeker M."/>
        </authorList>
    </citation>
    <scope>NUCLEOTIDE SEQUENCE [LARGE SCALE GENOMIC DNA]</scope>
    <source>
        <strain evidence="7 8">DSM 103792</strain>
    </source>
</reference>
<accession>A0A4V3D6V5</accession>
<feature type="transmembrane region" description="Helical" evidence="6">
    <location>
        <begin position="49"/>
        <end position="70"/>
    </location>
</feature>
<keyword evidence="2" id="KW-1003">Cell membrane</keyword>
<feature type="transmembrane region" description="Helical" evidence="6">
    <location>
        <begin position="346"/>
        <end position="364"/>
    </location>
</feature>
<keyword evidence="4 6" id="KW-1133">Transmembrane helix</keyword>
<proteinExistence type="predicted"/>
<dbReference type="GO" id="GO:0005886">
    <property type="term" value="C:plasma membrane"/>
    <property type="evidence" value="ECO:0007669"/>
    <property type="project" value="UniProtKB-SubCell"/>
</dbReference>
<feature type="transmembrane region" description="Helical" evidence="6">
    <location>
        <begin position="20"/>
        <end position="43"/>
    </location>
</feature>
<evidence type="ECO:0000313" key="8">
    <source>
        <dbReference type="Proteomes" id="UP000295375"/>
    </source>
</evidence>
<comment type="subcellular location">
    <subcellularLocation>
        <location evidence="1">Cell membrane</location>
        <topology evidence="1">Multi-pass membrane protein</topology>
    </subcellularLocation>
</comment>
<dbReference type="Pfam" id="PF13520">
    <property type="entry name" value="AA_permease_2"/>
    <property type="match status" value="1"/>
</dbReference>
<name>A0A4V3D6V5_9GAMM</name>
<dbReference type="Proteomes" id="UP000295375">
    <property type="component" value="Unassembled WGS sequence"/>
</dbReference>
<dbReference type="AlphaFoldDB" id="A0A4V3D6V5"/>
<dbReference type="Gene3D" id="1.20.1740.10">
    <property type="entry name" value="Amino acid/polyamine transporter I"/>
    <property type="match status" value="1"/>
</dbReference>
<evidence type="ECO:0000256" key="3">
    <source>
        <dbReference type="ARBA" id="ARBA00022692"/>
    </source>
</evidence>
<protein>
    <submittedName>
        <fullName evidence="7">Amino acid/polyamine/organocation transporter (APC superfamily)</fullName>
    </submittedName>
</protein>
<dbReference type="PANTHER" id="PTHR42770:SF7">
    <property type="entry name" value="MEMBRANE PROTEIN"/>
    <property type="match status" value="1"/>
</dbReference>
<dbReference type="PIRSF" id="PIRSF006060">
    <property type="entry name" value="AA_transporter"/>
    <property type="match status" value="1"/>
</dbReference>
<feature type="transmembrane region" description="Helical" evidence="6">
    <location>
        <begin position="208"/>
        <end position="225"/>
    </location>
</feature>
<dbReference type="InterPro" id="IPR002293">
    <property type="entry name" value="AA/rel_permease1"/>
</dbReference>
<evidence type="ECO:0000256" key="4">
    <source>
        <dbReference type="ARBA" id="ARBA00022989"/>
    </source>
</evidence>
<feature type="transmembrane region" description="Helical" evidence="6">
    <location>
        <begin position="300"/>
        <end position="325"/>
    </location>
</feature>
<dbReference type="RefSeq" id="WP_133592710.1">
    <property type="nucleotide sequence ID" value="NZ_CP037953.1"/>
</dbReference>
<feature type="transmembrane region" description="Helical" evidence="6">
    <location>
        <begin position="370"/>
        <end position="392"/>
    </location>
</feature>
<evidence type="ECO:0000256" key="2">
    <source>
        <dbReference type="ARBA" id="ARBA00022475"/>
    </source>
</evidence>
<evidence type="ECO:0000313" key="7">
    <source>
        <dbReference type="EMBL" id="TDQ45437.1"/>
    </source>
</evidence>
<comment type="caution">
    <text evidence="7">The sequence shown here is derived from an EMBL/GenBank/DDBJ whole genome shotgun (WGS) entry which is preliminary data.</text>
</comment>
<dbReference type="EMBL" id="SNYM01000020">
    <property type="protein sequence ID" value="TDQ45437.1"/>
    <property type="molecule type" value="Genomic_DNA"/>
</dbReference>
<feature type="transmembrane region" description="Helical" evidence="6">
    <location>
        <begin position="246"/>
        <end position="271"/>
    </location>
</feature>
<sequence>MNLEKPNPKRPTLQKDLKRVGFFTLAFGAMIGVGWVTALGSWLQQAGPFGAALAFVVGGAVMVCIALCYAELTAMMPVAGGEVAYAYRAFGVFKSFLVGWCLAFGYIAISGFEAISIGLVLSFLWPATDRWPLYSFAGSTVYLSHLLLALICTAAITFIHLRGVKQAARLQNFLTFSFLLICALFVGAAFMVGKPGNWQPVFASTEQGMLAGFLAVLITIPFWFVGFDTIPQAAEESANEVPARTLAKLIIASVIAATVFYVLLILGLSYAGPWQQTAAADLPAAKAILFALQSPLMMNLVLLAALIGLFTSWNGFFLAGSRVLFALGRGCIIPTRFGETDQQRGTPAAAIWVVALLTVLAPLMGRQTLISLVNAGSLFISMAFFGVSLSVLKLRRIAPDASRPFRVPGGSVIPFIAALGSAAMIIAMVLPGSPVALSWPREILIVACMCTVGALLWRLGAKSRVSASDSERDYLILEIAGQEKH</sequence>
<feature type="transmembrane region" description="Helical" evidence="6">
    <location>
        <begin position="173"/>
        <end position="193"/>
    </location>
</feature>
<dbReference type="GO" id="GO:0022857">
    <property type="term" value="F:transmembrane transporter activity"/>
    <property type="evidence" value="ECO:0007669"/>
    <property type="project" value="InterPro"/>
</dbReference>
<evidence type="ECO:0000256" key="1">
    <source>
        <dbReference type="ARBA" id="ARBA00004651"/>
    </source>
</evidence>
<feature type="transmembrane region" description="Helical" evidence="6">
    <location>
        <begin position="443"/>
        <end position="460"/>
    </location>
</feature>
<organism evidence="7 8">
    <name type="scientific">Permianibacter aggregans</name>
    <dbReference type="NCBI Taxonomy" id="1510150"/>
    <lineage>
        <taxon>Bacteria</taxon>
        <taxon>Pseudomonadati</taxon>
        <taxon>Pseudomonadota</taxon>
        <taxon>Gammaproteobacteria</taxon>
        <taxon>Pseudomonadales</taxon>
        <taxon>Pseudomonadaceae</taxon>
        <taxon>Permianibacter</taxon>
    </lineage>
</organism>
<evidence type="ECO:0000256" key="5">
    <source>
        <dbReference type="ARBA" id="ARBA00023136"/>
    </source>
</evidence>
<keyword evidence="8" id="KW-1185">Reference proteome</keyword>
<evidence type="ECO:0000256" key="6">
    <source>
        <dbReference type="SAM" id="Phobius"/>
    </source>
</evidence>